<reference evidence="2" key="3">
    <citation type="submission" date="2023-06" db="EMBL/GenBank/DDBJ databases">
        <authorList>
            <person name="Zeman M."/>
            <person name="Kubasova T."/>
            <person name="Jahodarova E."/>
            <person name="Nykrynova M."/>
            <person name="Rychlik I."/>
        </authorList>
    </citation>
    <scope>NUCLEOTIDE SEQUENCE</scope>
    <source>
        <strain evidence="3">15_COKtk</strain>
        <strain evidence="2">176_SSukc20</strain>
    </source>
</reference>
<evidence type="ECO:0000313" key="1">
    <source>
        <dbReference type="EMBL" id="HJG29964.1"/>
    </source>
</evidence>
<dbReference type="RefSeq" id="WP_066828746.1">
    <property type="nucleotide sequence ID" value="NZ_CABKVW010000002.1"/>
</dbReference>
<dbReference type="EMBL" id="DYVF01000008">
    <property type="protein sequence ID" value="HJG29964.1"/>
    <property type="molecule type" value="Genomic_DNA"/>
</dbReference>
<protein>
    <submittedName>
        <fullName evidence="1">Uncharacterized protein</fullName>
    </submittedName>
</protein>
<dbReference type="EMBL" id="JAUEIR010000002">
    <property type="protein sequence ID" value="MDN0068688.1"/>
    <property type="molecule type" value="Genomic_DNA"/>
</dbReference>
<dbReference type="Proteomes" id="UP001168435">
    <property type="component" value="Unassembled WGS sequence"/>
</dbReference>
<dbReference type="EMBL" id="JAUEIQ010000004">
    <property type="protein sequence ID" value="MDN0063687.1"/>
    <property type="molecule type" value="Genomic_DNA"/>
</dbReference>
<gene>
    <name evidence="1" type="ORF">K8U80_01045</name>
    <name evidence="2" type="ORF">QVN30_05120</name>
    <name evidence="3" type="ORF">QVN40_03090</name>
</gene>
<dbReference type="AlphaFoldDB" id="A0A921LQI4"/>
<keyword evidence="5" id="KW-1185">Reference proteome</keyword>
<organism evidence="1 4">
    <name type="scientific">Collinsella ihumii</name>
    <dbReference type="NCBI Taxonomy" id="1720204"/>
    <lineage>
        <taxon>Bacteria</taxon>
        <taxon>Bacillati</taxon>
        <taxon>Actinomycetota</taxon>
        <taxon>Coriobacteriia</taxon>
        <taxon>Coriobacteriales</taxon>
        <taxon>Coriobacteriaceae</taxon>
        <taxon>Collinsella</taxon>
    </lineage>
</organism>
<reference evidence="1" key="1">
    <citation type="journal article" date="2021" name="PeerJ">
        <title>Extensive microbial diversity within the chicken gut microbiome revealed by metagenomics and culture.</title>
        <authorList>
            <person name="Gilroy R."/>
            <person name="Ravi A."/>
            <person name="Getino M."/>
            <person name="Pursley I."/>
            <person name="Horton D.L."/>
            <person name="Alikhan N.F."/>
            <person name="Baker D."/>
            <person name="Gharbi K."/>
            <person name="Hall N."/>
            <person name="Watson M."/>
            <person name="Adriaenssens E.M."/>
            <person name="Foster-Nyarko E."/>
            <person name="Jarju S."/>
            <person name="Secka A."/>
            <person name="Antonio M."/>
            <person name="Oren A."/>
            <person name="Chaudhuri R.R."/>
            <person name="La Ragione R."/>
            <person name="Hildebrand F."/>
            <person name="Pallen M.J."/>
        </authorList>
    </citation>
    <scope>NUCLEOTIDE SEQUENCE</scope>
    <source>
        <strain evidence="1">ChiGjej2B2-7701</strain>
    </source>
</reference>
<evidence type="ECO:0000313" key="3">
    <source>
        <dbReference type="EMBL" id="MDN0068688.1"/>
    </source>
</evidence>
<dbReference type="Proteomes" id="UP001168505">
    <property type="component" value="Unassembled WGS sequence"/>
</dbReference>
<evidence type="ECO:0000313" key="2">
    <source>
        <dbReference type="EMBL" id="MDN0063687.1"/>
    </source>
</evidence>
<evidence type="ECO:0000313" key="5">
    <source>
        <dbReference type="Proteomes" id="UP001168435"/>
    </source>
</evidence>
<accession>A0A921LQI4</accession>
<comment type="caution">
    <text evidence="1">The sequence shown here is derived from an EMBL/GenBank/DDBJ whole genome shotgun (WGS) entry which is preliminary data.</text>
</comment>
<proteinExistence type="predicted"/>
<sequence>MDKDLRTEIDEAIEAADRALEHLYRARDLLHSARNWGAFDILAGGFISSLIKRGKMSDAQDELDAARSALATFAYELRDIDGSQGVNIQTGNLVLAADLFLDNPFVDLYVQGKIDDARYQVNRAIEQVEKVRRQLAG</sequence>
<name>A0A921LQI4_9ACTN</name>
<evidence type="ECO:0000313" key="4">
    <source>
        <dbReference type="Proteomes" id="UP000746751"/>
    </source>
</evidence>
<reference evidence="1" key="2">
    <citation type="submission" date="2021-09" db="EMBL/GenBank/DDBJ databases">
        <authorList>
            <person name="Gilroy R."/>
        </authorList>
    </citation>
    <scope>NUCLEOTIDE SEQUENCE</scope>
    <source>
        <strain evidence="1">ChiGjej2B2-7701</strain>
    </source>
</reference>
<dbReference type="Proteomes" id="UP000746751">
    <property type="component" value="Unassembled WGS sequence"/>
</dbReference>
<reference evidence="2" key="4">
    <citation type="submission" date="2024-05" db="EMBL/GenBank/DDBJ databases">
        <title>Identification and characterization of horizontal gene transfer across gut microbiota members of farm animals based on homology search.</title>
        <authorList>
            <person name="Schwarzerova J."/>
            <person name="Nykrynova M."/>
            <person name="Jureckova K."/>
            <person name="Cejkova D."/>
            <person name="Rychlik I."/>
        </authorList>
    </citation>
    <scope>NUCLEOTIDE SEQUENCE</scope>
    <source>
        <strain evidence="3">15_COKtk</strain>
        <strain evidence="2">176_SSukc20</strain>
    </source>
</reference>